<dbReference type="GO" id="GO:0046274">
    <property type="term" value="P:lignin catabolic process"/>
    <property type="evidence" value="ECO:0007669"/>
    <property type="project" value="UniProtKB-KW"/>
</dbReference>
<dbReference type="Pfam" id="PF00394">
    <property type="entry name" value="Cu-oxidase"/>
    <property type="match status" value="1"/>
</dbReference>
<evidence type="ECO:0000256" key="6">
    <source>
        <dbReference type="ARBA" id="ARBA00023185"/>
    </source>
</evidence>
<sequence>MTQQQPTMTKAWARTYSMADQLDSVAAKFTDATSVYTTRRGQYLDQWHQRQNSCGGGQYGRAKLQSGKKYRLRLINSAVDNFYYVSLDKHPLQPIASDSNPIEPIVVETLLVAIGQRYDVIIDATQTPGNYWFHAAVATPYGSRNGNWEGRSIFTYEGANFTEPTSTRYVPPQPCDDLPNLTPHWKQSVPREGFEASPGEMDIDIKEMSPTCNGDMVAAWTLGDVPLNIEWNNPTLQYVLNGSFTFPPRYNM</sequence>
<protein>
    <recommendedName>
        <fullName evidence="4">laccase</fullName>
        <ecNumber evidence="4">1.10.3.2</ecNumber>
    </recommendedName>
</protein>
<dbReference type="InterPro" id="IPR008972">
    <property type="entry name" value="Cupredoxin"/>
</dbReference>
<organism evidence="8 9">
    <name type="scientific">Piedraia hortae CBS 480.64</name>
    <dbReference type="NCBI Taxonomy" id="1314780"/>
    <lineage>
        <taxon>Eukaryota</taxon>
        <taxon>Fungi</taxon>
        <taxon>Dikarya</taxon>
        <taxon>Ascomycota</taxon>
        <taxon>Pezizomycotina</taxon>
        <taxon>Dothideomycetes</taxon>
        <taxon>Dothideomycetidae</taxon>
        <taxon>Capnodiales</taxon>
        <taxon>Piedraiaceae</taxon>
        <taxon>Piedraia</taxon>
    </lineage>
</organism>
<name>A0A6A7BXX7_9PEZI</name>
<dbReference type="AlphaFoldDB" id="A0A6A7BXX7"/>
<dbReference type="GO" id="GO:0052716">
    <property type="term" value="F:hydroquinone:oxygen oxidoreductase activity"/>
    <property type="evidence" value="ECO:0007669"/>
    <property type="project" value="UniProtKB-EC"/>
</dbReference>
<comment type="cofactor">
    <cofactor evidence="2">
        <name>Cu cation</name>
        <dbReference type="ChEBI" id="CHEBI:23378"/>
    </cofactor>
</comment>
<dbReference type="EC" id="1.10.3.2" evidence="4"/>
<evidence type="ECO:0000256" key="2">
    <source>
        <dbReference type="ARBA" id="ARBA00001935"/>
    </source>
</evidence>
<keyword evidence="6" id="KW-0439">Lignin degradation</keyword>
<evidence type="ECO:0000256" key="5">
    <source>
        <dbReference type="ARBA" id="ARBA00023180"/>
    </source>
</evidence>
<evidence type="ECO:0000313" key="8">
    <source>
        <dbReference type="EMBL" id="KAF2860064.1"/>
    </source>
</evidence>
<dbReference type="OrthoDB" id="2121828at2759"/>
<keyword evidence="5" id="KW-0325">Glycoprotein</keyword>
<evidence type="ECO:0000256" key="4">
    <source>
        <dbReference type="ARBA" id="ARBA00012297"/>
    </source>
</evidence>
<comment type="similarity">
    <text evidence="3">Belongs to the multicopper oxidase family.</text>
</comment>
<dbReference type="FunFam" id="2.60.40.420:FF:000045">
    <property type="entry name" value="Laccase 2"/>
    <property type="match status" value="1"/>
</dbReference>
<proteinExistence type="inferred from homology"/>
<evidence type="ECO:0000256" key="3">
    <source>
        <dbReference type="ARBA" id="ARBA00010609"/>
    </source>
</evidence>
<comment type="catalytic activity">
    <reaction evidence="1">
        <text>4 hydroquinone + O2 = 4 benzosemiquinone + 2 H2O</text>
        <dbReference type="Rhea" id="RHEA:11276"/>
        <dbReference type="ChEBI" id="CHEBI:15377"/>
        <dbReference type="ChEBI" id="CHEBI:15379"/>
        <dbReference type="ChEBI" id="CHEBI:17594"/>
        <dbReference type="ChEBI" id="CHEBI:17977"/>
        <dbReference type="EC" id="1.10.3.2"/>
    </reaction>
</comment>
<dbReference type="Proteomes" id="UP000799421">
    <property type="component" value="Unassembled WGS sequence"/>
</dbReference>
<dbReference type="PANTHER" id="PTHR11709:SF87">
    <property type="entry name" value="LACCASE"/>
    <property type="match status" value="1"/>
</dbReference>
<evidence type="ECO:0000259" key="7">
    <source>
        <dbReference type="Pfam" id="PF00394"/>
    </source>
</evidence>
<reference evidence="8" key="1">
    <citation type="journal article" date="2020" name="Stud. Mycol.">
        <title>101 Dothideomycetes genomes: a test case for predicting lifestyles and emergence of pathogens.</title>
        <authorList>
            <person name="Haridas S."/>
            <person name="Albert R."/>
            <person name="Binder M."/>
            <person name="Bloem J."/>
            <person name="Labutti K."/>
            <person name="Salamov A."/>
            <person name="Andreopoulos B."/>
            <person name="Baker S."/>
            <person name="Barry K."/>
            <person name="Bills G."/>
            <person name="Bluhm B."/>
            <person name="Cannon C."/>
            <person name="Castanera R."/>
            <person name="Culley D."/>
            <person name="Daum C."/>
            <person name="Ezra D."/>
            <person name="Gonzalez J."/>
            <person name="Henrissat B."/>
            <person name="Kuo A."/>
            <person name="Liang C."/>
            <person name="Lipzen A."/>
            <person name="Lutzoni F."/>
            <person name="Magnuson J."/>
            <person name="Mondo S."/>
            <person name="Nolan M."/>
            <person name="Ohm R."/>
            <person name="Pangilinan J."/>
            <person name="Park H.-J."/>
            <person name="Ramirez L."/>
            <person name="Alfaro M."/>
            <person name="Sun H."/>
            <person name="Tritt A."/>
            <person name="Yoshinaga Y."/>
            <person name="Zwiers L.-H."/>
            <person name="Turgeon B."/>
            <person name="Goodwin S."/>
            <person name="Spatafora J."/>
            <person name="Crous P."/>
            <person name="Grigoriev I."/>
        </authorList>
    </citation>
    <scope>NUCLEOTIDE SEQUENCE</scope>
    <source>
        <strain evidence="8">CBS 480.64</strain>
    </source>
</reference>
<dbReference type="Gene3D" id="2.60.40.420">
    <property type="entry name" value="Cupredoxins - blue copper proteins"/>
    <property type="match status" value="1"/>
</dbReference>
<dbReference type="InterPro" id="IPR001117">
    <property type="entry name" value="Cu-oxidase_2nd"/>
</dbReference>
<evidence type="ECO:0000313" key="9">
    <source>
        <dbReference type="Proteomes" id="UP000799421"/>
    </source>
</evidence>
<dbReference type="InterPro" id="IPR045087">
    <property type="entry name" value="Cu-oxidase_fam"/>
</dbReference>
<dbReference type="EMBL" id="MU005985">
    <property type="protein sequence ID" value="KAF2860064.1"/>
    <property type="molecule type" value="Genomic_DNA"/>
</dbReference>
<keyword evidence="9" id="KW-1185">Reference proteome</keyword>
<accession>A0A6A7BXX7</accession>
<gene>
    <name evidence="8" type="ORF">K470DRAFT_264729</name>
</gene>
<feature type="domain" description="Plastocyanin-like" evidence="7">
    <location>
        <begin position="41"/>
        <end position="157"/>
    </location>
</feature>
<dbReference type="PANTHER" id="PTHR11709">
    <property type="entry name" value="MULTI-COPPER OXIDASE"/>
    <property type="match status" value="1"/>
</dbReference>
<dbReference type="SUPFAM" id="SSF49503">
    <property type="entry name" value="Cupredoxins"/>
    <property type="match status" value="1"/>
</dbReference>
<evidence type="ECO:0000256" key="1">
    <source>
        <dbReference type="ARBA" id="ARBA00000349"/>
    </source>
</evidence>